<feature type="chain" id="PRO_5039196153" evidence="1">
    <location>
        <begin position="23"/>
        <end position="109"/>
    </location>
</feature>
<evidence type="ECO:0000313" key="2">
    <source>
        <dbReference type="EMBL" id="KAH1121910.1"/>
    </source>
</evidence>
<evidence type="ECO:0000313" key="3">
    <source>
        <dbReference type="Proteomes" id="UP000828251"/>
    </source>
</evidence>
<comment type="caution">
    <text evidence="2">The sequence shown here is derived from an EMBL/GenBank/DDBJ whole genome shotgun (WGS) entry which is preliminary data.</text>
</comment>
<dbReference type="Proteomes" id="UP000828251">
    <property type="component" value="Unassembled WGS sequence"/>
</dbReference>
<dbReference type="AlphaFoldDB" id="A0A9D4AIX2"/>
<gene>
    <name evidence="2" type="ORF">J1N35_005070</name>
</gene>
<reference evidence="2 3" key="1">
    <citation type="journal article" date="2021" name="Plant Biotechnol. J.">
        <title>Multi-omics assisted identification of the key and species-specific regulatory components of drought-tolerant mechanisms in Gossypium stocksii.</title>
        <authorList>
            <person name="Yu D."/>
            <person name="Ke L."/>
            <person name="Zhang D."/>
            <person name="Wu Y."/>
            <person name="Sun Y."/>
            <person name="Mei J."/>
            <person name="Sun J."/>
            <person name="Sun Y."/>
        </authorList>
    </citation>
    <scope>NUCLEOTIDE SEQUENCE [LARGE SCALE GENOMIC DNA]</scope>
    <source>
        <strain evidence="3">cv. E1</strain>
        <tissue evidence="2">Leaf</tissue>
    </source>
</reference>
<protein>
    <submittedName>
        <fullName evidence="2">Uncharacterized protein</fullName>
    </submittedName>
</protein>
<name>A0A9D4AIX2_9ROSI</name>
<proteinExistence type="predicted"/>
<feature type="signal peptide" evidence="1">
    <location>
        <begin position="1"/>
        <end position="22"/>
    </location>
</feature>
<keyword evidence="1" id="KW-0732">Signal</keyword>
<dbReference type="EMBL" id="JAIQCV010000002">
    <property type="protein sequence ID" value="KAH1121910.1"/>
    <property type="molecule type" value="Genomic_DNA"/>
</dbReference>
<accession>A0A9D4AIX2</accession>
<organism evidence="2 3">
    <name type="scientific">Gossypium stocksii</name>
    <dbReference type="NCBI Taxonomy" id="47602"/>
    <lineage>
        <taxon>Eukaryota</taxon>
        <taxon>Viridiplantae</taxon>
        <taxon>Streptophyta</taxon>
        <taxon>Embryophyta</taxon>
        <taxon>Tracheophyta</taxon>
        <taxon>Spermatophyta</taxon>
        <taxon>Magnoliopsida</taxon>
        <taxon>eudicotyledons</taxon>
        <taxon>Gunneridae</taxon>
        <taxon>Pentapetalae</taxon>
        <taxon>rosids</taxon>
        <taxon>malvids</taxon>
        <taxon>Malvales</taxon>
        <taxon>Malvaceae</taxon>
        <taxon>Malvoideae</taxon>
        <taxon>Gossypium</taxon>
    </lineage>
</organism>
<evidence type="ECO:0000256" key="1">
    <source>
        <dbReference type="SAM" id="SignalP"/>
    </source>
</evidence>
<keyword evidence="3" id="KW-1185">Reference proteome</keyword>
<sequence>MKEAWNNSIVAILSQLCPILLLKVPVFPPIIQDYELSSEDDKLGDQDRSVASLPIMHVSIDEKEEESMDIEGCMQEIDSLVDGDFIASKEEPVVEEKFALERRKSLLQM</sequence>